<keyword evidence="2" id="KW-0560">Oxidoreductase</keyword>
<evidence type="ECO:0000256" key="2">
    <source>
        <dbReference type="ARBA" id="ARBA00023002"/>
    </source>
</evidence>
<feature type="region of interest" description="Disordered" evidence="3">
    <location>
        <begin position="212"/>
        <end position="232"/>
    </location>
</feature>
<feature type="compositionally biased region" description="Polar residues" evidence="3">
    <location>
        <begin position="221"/>
        <end position="232"/>
    </location>
</feature>
<accession>A0A6J6ICD0</accession>
<organism evidence="6">
    <name type="scientific">freshwater metagenome</name>
    <dbReference type="NCBI Taxonomy" id="449393"/>
    <lineage>
        <taxon>unclassified sequences</taxon>
        <taxon>metagenomes</taxon>
        <taxon>ecological metagenomes</taxon>
    </lineage>
</organism>
<evidence type="ECO:0000259" key="4">
    <source>
        <dbReference type="Pfam" id="PF00881"/>
    </source>
</evidence>
<gene>
    <name evidence="5" type="ORF">UFOPK1421_00319</name>
    <name evidence="6" type="ORF">UFOPK1960_00194</name>
</gene>
<dbReference type="EMBL" id="CAEZVL010000015">
    <property type="protein sequence ID" value="CAB4623346.1"/>
    <property type="molecule type" value="Genomic_DNA"/>
</dbReference>
<evidence type="ECO:0000313" key="5">
    <source>
        <dbReference type="EMBL" id="CAB4535502.1"/>
    </source>
</evidence>
<feature type="domain" description="Nitroreductase" evidence="4">
    <location>
        <begin position="13"/>
        <end position="187"/>
    </location>
</feature>
<evidence type="ECO:0000256" key="1">
    <source>
        <dbReference type="ARBA" id="ARBA00007118"/>
    </source>
</evidence>
<evidence type="ECO:0000313" key="6">
    <source>
        <dbReference type="EMBL" id="CAB4623346.1"/>
    </source>
</evidence>
<dbReference type="InterPro" id="IPR029479">
    <property type="entry name" value="Nitroreductase"/>
</dbReference>
<proteinExistence type="inferred from homology"/>
<feature type="region of interest" description="Disordered" evidence="3">
    <location>
        <begin position="77"/>
        <end position="98"/>
    </location>
</feature>
<dbReference type="Gene3D" id="3.40.109.10">
    <property type="entry name" value="NADH Oxidase"/>
    <property type="match status" value="1"/>
</dbReference>
<protein>
    <submittedName>
        <fullName evidence="6">Unannotated protein</fullName>
    </submittedName>
</protein>
<dbReference type="InterPro" id="IPR000415">
    <property type="entry name" value="Nitroreductase-like"/>
</dbReference>
<feature type="compositionally biased region" description="Basic and acidic residues" evidence="3">
    <location>
        <begin position="81"/>
        <end position="98"/>
    </location>
</feature>
<reference evidence="6" key="1">
    <citation type="submission" date="2020-05" db="EMBL/GenBank/DDBJ databases">
        <authorList>
            <person name="Chiriac C."/>
            <person name="Salcher M."/>
            <person name="Ghai R."/>
            <person name="Kavagutti S V."/>
        </authorList>
    </citation>
    <scope>NUCLEOTIDE SEQUENCE</scope>
</reference>
<dbReference type="PANTHER" id="PTHR43673">
    <property type="entry name" value="NAD(P)H NITROREDUCTASE YDGI-RELATED"/>
    <property type="match status" value="1"/>
</dbReference>
<dbReference type="Pfam" id="PF00881">
    <property type="entry name" value="Nitroreductase"/>
    <property type="match status" value="1"/>
</dbReference>
<dbReference type="GO" id="GO:0016491">
    <property type="term" value="F:oxidoreductase activity"/>
    <property type="evidence" value="ECO:0007669"/>
    <property type="project" value="UniProtKB-KW"/>
</dbReference>
<dbReference type="AlphaFoldDB" id="A0A6J6ICD0"/>
<dbReference type="SUPFAM" id="SSF55469">
    <property type="entry name" value="FMN-dependent nitroreductase-like"/>
    <property type="match status" value="1"/>
</dbReference>
<comment type="similarity">
    <text evidence="1">Belongs to the nitroreductase family.</text>
</comment>
<dbReference type="EMBL" id="CAEZSL010000021">
    <property type="protein sequence ID" value="CAB4535502.1"/>
    <property type="molecule type" value="Genomic_DNA"/>
</dbReference>
<sequence length="232" mass="25575">MSTDGSLEALNVIATTRTIRRYADEQIPETDLNAIIWHATRAPSGSNRQPFRFLVLRDGPMAIQAKKLLGDSFREGWSSKSETDGYKSEVEKKSDSRKARQAATMQHYVDNIENVPVIVLACLVRYREPSPYEGASIYPACQNLLLAARSLGYGGALTMWHQSVDAELRLLLSIPDDVALSACITLGRPLGSHGLVRRRPITELVFEDSWGSAPPWANDPEGTSYTSAGPKK</sequence>
<dbReference type="PANTHER" id="PTHR43673:SF10">
    <property type="entry name" value="NADH DEHYDROGENASE_NAD(P)H NITROREDUCTASE XCC3605-RELATED"/>
    <property type="match status" value="1"/>
</dbReference>
<name>A0A6J6ICD0_9ZZZZ</name>
<evidence type="ECO:0000256" key="3">
    <source>
        <dbReference type="SAM" id="MobiDB-lite"/>
    </source>
</evidence>